<name>U7D6D6_9BACT</name>
<dbReference type="PANTHER" id="PTHR39185">
    <property type="entry name" value="SWARMING MOTILITY PROTEIN SWRD"/>
    <property type="match status" value="1"/>
</dbReference>
<dbReference type="Proteomes" id="UP000017148">
    <property type="component" value="Unassembled WGS sequence"/>
</dbReference>
<dbReference type="STRING" id="1313304.CALK_1066"/>
<dbReference type="Pfam" id="PF06289">
    <property type="entry name" value="FlbD"/>
    <property type="match status" value="1"/>
</dbReference>
<dbReference type="PANTHER" id="PTHR39185:SF1">
    <property type="entry name" value="SWARMING MOTILITY PROTEIN SWRD"/>
    <property type="match status" value="1"/>
</dbReference>
<organism evidence="1 2">
    <name type="scientific">Chitinivibrio alkaliphilus ACht1</name>
    <dbReference type="NCBI Taxonomy" id="1313304"/>
    <lineage>
        <taxon>Bacteria</taxon>
        <taxon>Pseudomonadati</taxon>
        <taxon>Fibrobacterota</taxon>
        <taxon>Chitinivibrionia</taxon>
        <taxon>Chitinivibrionales</taxon>
        <taxon>Chitinivibrionaceae</taxon>
        <taxon>Chitinivibrio</taxon>
    </lineage>
</organism>
<dbReference type="InterPro" id="IPR009384">
    <property type="entry name" value="SwrD-like"/>
</dbReference>
<keyword evidence="1" id="KW-0969">Cilium</keyword>
<keyword evidence="2" id="KW-1185">Reference proteome</keyword>
<sequence length="71" mass="8302">MIYVTRLKGKEFVVNAAYIETVEKTPDTVIRLTTGKVYVVRETPEEVVDKCVTYFTNCRTELTVRHMTREE</sequence>
<proteinExistence type="predicted"/>
<reference evidence="1 2" key="1">
    <citation type="journal article" date="2013" name="Environ. Microbiol.">
        <title>Genome analysis of Chitinivibrio alkaliphilus gen. nov., sp. nov., a novel extremely haloalkaliphilic anaerobic chitinolytic bacterium from the candidate phylum Termite Group 3.</title>
        <authorList>
            <person name="Sorokin D.Y."/>
            <person name="Gumerov V.M."/>
            <person name="Rakitin A.L."/>
            <person name="Beletsky A.V."/>
            <person name="Damste J.S."/>
            <person name="Muyzer G."/>
            <person name="Mardanov A.V."/>
            <person name="Ravin N.V."/>
        </authorList>
    </citation>
    <scope>NUCLEOTIDE SEQUENCE [LARGE SCALE GENOMIC DNA]</scope>
    <source>
        <strain evidence="1 2">ACht1</strain>
    </source>
</reference>
<keyword evidence="1" id="KW-0282">Flagellum</keyword>
<comment type="caution">
    <text evidence="1">The sequence shown here is derived from an EMBL/GenBank/DDBJ whole genome shotgun (WGS) entry which is preliminary data.</text>
</comment>
<evidence type="ECO:0000313" key="1">
    <source>
        <dbReference type="EMBL" id="ERP32079.1"/>
    </source>
</evidence>
<accession>U7D6D6</accession>
<evidence type="ECO:0000313" key="2">
    <source>
        <dbReference type="Proteomes" id="UP000017148"/>
    </source>
</evidence>
<dbReference type="eggNOG" id="COG1582">
    <property type="taxonomic scope" value="Bacteria"/>
</dbReference>
<dbReference type="AlphaFoldDB" id="U7D6D6"/>
<keyword evidence="1" id="KW-0966">Cell projection</keyword>
<dbReference type="EMBL" id="ASJR01000007">
    <property type="protein sequence ID" value="ERP32079.1"/>
    <property type="molecule type" value="Genomic_DNA"/>
</dbReference>
<dbReference type="OrthoDB" id="9799862at2"/>
<dbReference type="RefSeq" id="WP_022636554.1">
    <property type="nucleotide sequence ID" value="NZ_ASJR01000007.1"/>
</dbReference>
<protein>
    <submittedName>
        <fullName evidence="1">Flagellar FlbD family protein</fullName>
    </submittedName>
</protein>
<gene>
    <name evidence="1" type="ORF">CALK_1066</name>
</gene>